<dbReference type="Proteomes" id="UP001172457">
    <property type="component" value="Chromosome 1"/>
</dbReference>
<organism evidence="1 2">
    <name type="scientific">Centaurea solstitialis</name>
    <name type="common">yellow star-thistle</name>
    <dbReference type="NCBI Taxonomy" id="347529"/>
    <lineage>
        <taxon>Eukaryota</taxon>
        <taxon>Viridiplantae</taxon>
        <taxon>Streptophyta</taxon>
        <taxon>Embryophyta</taxon>
        <taxon>Tracheophyta</taxon>
        <taxon>Spermatophyta</taxon>
        <taxon>Magnoliopsida</taxon>
        <taxon>eudicotyledons</taxon>
        <taxon>Gunneridae</taxon>
        <taxon>Pentapetalae</taxon>
        <taxon>asterids</taxon>
        <taxon>campanulids</taxon>
        <taxon>Asterales</taxon>
        <taxon>Asteraceae</taxon>
        <taxon>Carduoideae</taxon>
        <taxon>Cardueae</taxon>
        <taxon>Centaureinae</taxon>
        <taxon>Centaurea</taxon>
    </lineage>
</organism>
<accession>A0AA38WNX3</accession>
<protein>
    <submittedName>
        <fullName evidence="1">Uncharacterized protein</fullName>
    </submittedName>
</protein>
<keyword evidence="2" id="KW-1185">Reference proteome</keyword>
<sequence>MKDLGELHHFLAISVSQYAHGLFLSQSKYATDILYRANMSNCNSVITLVDTNKKLRASSRLWPACGRPYTLSQSCGSSSVFDLYTTRYFLCRSTKPHFQALRRILRYLKKTLQFGLQLSPTSSNHRVAYTGADCGIVRTLVGPRSAISSKRQAMVFPYSFEAEYRGVSNVVSKTCWIHNLLLELHCPIIKATFVYCDNVSAIYLLGNPVQHHRTKHVEFDIHFVRNQVARGQVRVLHVPSRFQFADVAFHGYSLRIFDPVFAFDHPSLRLQGHIRMSILGNKYFRLDMDSYQATDEGTIMNESKVVDEGTIVNEDKIMNENDMDEGSEDGEFTLATSDILDEVEVEMRELDDENAYPE</sequence>
<evidence type="ECO:0000313" key="1">
    <source>
        <dbReference type="EMBL" id="KAJ9567592.1"/>
    </source>
</evidence>
<dbReference type="AlphaFoldDB" id="A0AA38WNX3"/>
<gene>
    <name evidence="1" type="ORF">OSB04_003558</name>
</gene>
<dbReference type="PANTHER" id="PTHR11439:SF524">
    <property type="entry name" value="RNA-DIRECTED DNA POLYMERASE, PROTEIN KINASE RLK-PELLE-DLSV FAMILY"/>
    <property type="match status" value="1"/>
</dbReference>
<dbReference type="EMBL" id="JARYMX010000001">
    <property type="protein sequence ID" value="KAJ9567592.1"/>
    <property type="molecule type" value="Genomic_DNA"/>
</dbReference>
<dbReference type="CDD" id="cd09272">
    <property type="entry name" value="RNase_HI_RT_Ty1"/>
    <property type="match status" value="1"/>
</dbReference>
<name>A0AA38WNX3_9ASTR</name>
<evidence type="ECO:0000313" key="2">
    <source>
        <dbReference type="Proteomes" id="UP001172457"/>
    </source>
</evidence>
<dbReference type="PANTHER" id="PTHR11439">
    <property type="entry name" value="GAG-POL-RELATED RETROTRANSPOSON"/>
    <property type="match status" value="1"/>
</dbReference>
<comment type="caution">
    <text evidence="1">The sequence shown here is derived from an EMBL/GenBank/DDBJ whole genome shotgun (WGS) entry which is preliminary data.</text>
</comment>
<proteinExistence type="predicted"/>
<reference evidence="1" key="1">
    <citation type="submission" date="2023-03" db="EMBL/GenBank/DDBJ databases">
        <title>Chromosome-scale reference genome and RAD-based genetic map of yellow starthistle (Centaurea solstitialis) reveal putative structural variation and QTLs associated with invader traits.</title>
        <authorList>
            <person name="Reatini B."/>
            <person name="Cang F.A."/>
            <person name="Jiang Q."/>
            <person name="Mckibben M.T.W."/>
            <person name="Barker M.S."/>
            <person name="Rieseberg L.H."/>
            <person name="Dlugosch K.M."/>
        </authorList>
    </citation>
    <scope>NUCLEOTIDE SEQUENCE</scope>
    <source>
        <strain evidence="1">CAN-66</strain>
        <tissue evidence="1">Leaf</tissue>
    </source>
</reference>